<evidence type="ECO:0000313" key="4">
    <source>
        <dbReference type="Proteomes" id="UP000288805"/>
    </source>
</evidence>
<sequence length="73" mass="8289">MHHIRVIDLSVGWGPYAYFRTLEESRAQTQAANAVNVQDVEAEIENQQDERNRNTFTGLSLAHDSSSRQEENG</sequence>
<comment type="caution">
    <text evidence="2">The sequence shown here is derived from an EMBL/GenBank/DDBJ whole genome shotgun (WGS) entry which is preliminary data.</text>
</comment>
<dbReference type="EMBL" id="QGNW01001873">
    <property type="protein sequence ID" value="RVW28895.1"/>
    <property type="molecule type" value="Genomic_DNA"/>
</dbReference>
<evidence type="ECO:0000313" key="3">
    <source>
        <dbReference type="EMBL" id="RVW77469.1"/>
    </source>
</evidence>
<evidence type="ECO:0000313" key="2">
    <source>
        <dbReference type="EMBL" id="RVW28895.1"/>
    </source>
</evidence>
<dbReference type="AlphaFoldDB" id="A0A438D0C5"/>
<dbReference type="EMBL" id="QGNW01000312">
    <property type="protein sequence ID" value="RVW77469.1"/>
    <property type="molecule type" value="Genomic_DNA"/>
</dbReference>
<accession>A0A438D0C5</accession>
<feature type="region of interest" description="Disordered" evidence="1">
    <location>
        <begin position="45"/>
        <end position="73"/>
    </location>
</feature>
<protein>
    <submittedName>
        <fullName evidence="2">Uncharacterized protein</fullName>
    </submittedName>
</protein>
<name>A0A438D0C5_VITVI</name>
<reference evidence="2 4" key="1">
    <citation type="journal article" date="2018" name="PLoS Genet.">
        <title>Population sequencing reveals clonal diversity and ancestral inbreeding in the grapevine cultivar Chardonnay.</title>
        <authorList>
            <person name="Roach M.J."/>
            <person name="Johnson D.L."/>
            <person name="Bohlmann J."/>
            <person name="van Vuuren H.J."/>
            <person name="Jones S.J."/>
            <person name="Pretorius I.S."/>
            <person name="Schmidt S.A."/>
            <person name="Borneman A.R."/>
        </authorList>
    </citation>
    <scope>NUCLEOTIDE SEQUENCE [LARGE SCALE GENOMIC DNA]</scope>
    <source>
        <strain evidence="4">cv. Chardonnay</strain>
        <strain evidence="2">I10V1</strain>
        <tissue evidence="2">Leaf</tissue>
    </source>
</reference>
<dbReference type="Proteomes" id="UP000288805">
    <property type="component" value="Unassembled WGS sequence"/>
</dbReference>
<evidence type="ECO:0000256" key="1">
    <source>
        <dbReference type="SAM" id="MobiDB-lite"/>
    </source>
</evidence>
<proteinExistence type="predicted"/>
<organism evidence="2 4">
    <name type="scientific">Vitis vinifera</name>
    <name type="common">Grape</name>
    <dbReference type="NCBI Taxonomy" id="29760"/>
    <lineage>
        <taxon>Eukaryota</taxon>
        <taxon>Viridiplantae</taxon>
        <taxon>Streptophyta</taxon>
        <taxon>Embryophyta</taxon>
        <taxon>Tracheophyta</taxon>
        <taxon>Spermatophyta</taxon>
        <taxon>Magnoliopsida</taxon>
        <taxon>eudicotyledons</taxon>
        <taxon>Gunneridae</taxon>
        <taxon>Pentapetalae</taxon>
        <taxon>rosids</taxon>
        <taxon>Vitales</taxon>
        <taxon>Vitaceae</taxon>
        <taxon>Viteae</taxon>
        <taxon>Vitis</taxon>
    </lineage>
</organism>
<gene>
    <name evidence="3" type="ORF">CK203_053463</name>
    <name evidence="2" type="ORF">CK203_111948</name>
</gene>